<keyword evidence="4 5" id="KW-0472">Membrane</keyword>
<dbReference type="InterPro" id="IPR001694">
    <property type="entry name" value="NADH_UbQ_OxRdtase_su1/FPO"/>
</dbReference>
<keyword evidence="5" id="KW-0874">Quinone</keyword>
<comment type="similarity">
    <text evidence="5 6">Belongs to the complex I subunit 1 family.</text>
</comment>
<dbReference type="GO" id="GO:0005886">
    <property type="term" value="C:plasma membrane"/>
    <property type="evidence" value="ECO:0007669"/>
    <property type="project" value="UniProtKB-SubCell"/>
</dbReference>
<feature type="transmembrane region" description="Helical" evidence="5">
    <location>
        <begin position="195"/>
        <end position="214"/>
    </location>
</feature>
<keyword evidence="5" id="KW-0830">Ubiquinone</keyword>
<dbReference type="HAMAP" id="MF_01350">
    <property type="entry name" value="NDH1_NuoH"/>
    <property type="match status" value="1"/>
</dbReference>
<keyword evidence="3 5" id="KW-1133">Transmembrane helix</keyword>
<comment type="subcellular location">
    <subcellularLocation>
        <location evidence="5 6">Cell membrane</location>
        <topology evidence="5 6">Multi-pass membrane protein</topology>
    </subcellularLocation>
    <subcellularLocation>
        <location evidence="1">Membrane</location>
        <topology evidence="1">Multi-pass membrane protein</topology>
    </subcellularLocation>
</comment>
<comment type="subunit">
    <text evidence="5">NDH-1 is composed of 14 different subunits. Subunits NuoA, H, J, K, L, M, N constitute the membrane sector of the complex.</text>
</comment>
<sequence>MQEICTFFENLPPLVLNILWLVVALVVIIAFVSVCAIVLVYGERKVAGFVQRRPGPYEVGPQGIIQPVCDAVKLMFKQIVRPTHADPGLFYLAPVLSFFPVLLLFLPIPFGEFLTGLNVNLGILLILAFSGINVIAVLLAGLASNNKYGLLGAARGVSQSVAYEIPLLLSVLAIAMMTGTLSFSEVVAKQGGWPWQWNVFTQPVAFLIFIISAFGETNRAPFDLPEGESELTGGFHTEYSGMGFGLFFLAEYANMVLVCAVATALFLGGYKGPFLDGPWWFMGKVSGLIFLMMWVRWTYPRLRFDQMLNLNWKWLLPLGVLNLLGTAFAMKFFPMVANFFGFGGAA</sequence>
<dbReference type="PANTHER" id="PTHR11432:SF3">
    <property type="entry name" value="NADH-UBIQUINONE OXIDOREDUCTASE CHAIN 1"/>
    <property type="match status" value="1"/>
</dbReference>
<feature type="transmembrane region" description="Helical" evidence="5">
    <location>
        <begin position="244"/>
        <end position="267"/>
    </location>
</feature>
<dbReference type="PANTHER" id="PTHR11432">
    <property type="entry name" value="NADH DEHYDROGENASE SUBUNIT 1"/>
    <property type="match status" value="1"/>
</dbReference>
<comment type="catalytic activity">
    <reaction evidence="5">
        <text>a quinone + NADH + 5 H(+)(in) = a quinol + NAD(+) + 4 H(+)(out)</text>
        <dbReference type="Rhea" id="RHEA:57888"/>
        <dbReference type="ChEBI" id="CHEBI:15378"/>
        <dbReference type="ChEBI" id="CHEBI:24646"/>
        <dbReference type="ChEBI" id="CHEBI:57540"/>
        <dbReference type="ChEBI" id="CHEBI:57945"/>
        <dbReference type="ChEBI" id="CHEBI:132124"/>
    </reaction>
</comment>
<dbReference type="PROSITE" id="PS00667">
    <property type="entry name" value="COMPLEX1_ND1_1"/>
    <property type="match status" value="1"/>
</dbReference>
<proteinExistence type="inferred from homology"/>
<feature type="transmembrane region" description="Helical" evidence="5">
    <location>
        <begin position="89"/>
        <end position="110"/>
    </location>
</feature>
<keyword evidence="5" id="KW-1278">Translocase</keyword>
<feature type="transmembrane region" description="Helical" evidence="5">
    <location>
        <begin position="122"/>
        <end position="144"/>
    </location>
</feature>
<keyword evidence="5 6" id="KW-0520">NAD</keyword>
<feature type="transmembrane region" description="Helical" evidence="5">
    <location>
        <begin position="165"/>
        <end position="183"/>
    </location>
</feature>
<keyword evidence="7" id="KW-0560">Oxidoreductase</keyword>
<comment type="function">
    <text evidence="5">NDH-1 shuttles electrons from NADH, via FMN and iron-sulfur (Fe-S) centers, to quinones in the respiratory chain. The immediate electron acceptor for the enzyme in this species is believed to be ubiquinone. Couples the redox reaction to proton translocation (for every two electrons transferred, four hydrogen ions are translocated across the cytoplasmic membrane), and thus conserves the redox energy in a proton gradient. This subunit may bind ubiquinone.</text>
</comment>
<evidence type="ECO:0000256" key="5">
    <source>
        <dbReference type="HAMAP-Rule" id="MF_01350"/>
    </source>
</evidence>
<dbReference type="Pfam" id="PF00146">
    <property type="entry name" value="NADHdh"/>
    <property type="match status" value="1"/>
</dbReference>
<dbReference type="NCBIfam" id="NF004741">
    <property type="entry name" value="PRK06076.1-2"/>
    <property type="match status" value="1"/>
</dbReference>
<protein>
    <recommendedName>
        <fullName evidence="5">NADH-quinone oxidoreductase subunit H</fullName>
        <ecNumber evidence="5">7.1.1.-</ecNumber>
    </recommendedName>
    <alternativeName>
        <fullName evidence="5">NADH dehydrogenase I subunit H</fullName>
    </alternativeName>
    <alternativeName>
        <fullName evidence="5">NDH-1 subunit H</fullName>
    </alternativeName>
</protein>
<feature type="transmembrane region" description="Helical" evidence="5">
    <location>
        <begin position="18"/>
        <end position="42"/>
    </location>
</feature>
<name>A0A212JYT2_9DELT</name>
<dbReference type="GO" id="GO:0016655">
    <property type="term" value="F:oxidoreductase activity, acting on NAD(P)H, quinone or similar compound as acceptor"/>
    <property type="evidence" value="ECO:0007669"/>
    <property type="project" value="UniProtKB-UniRule"/>
</dbReference>
<feature type="transmembrane region" description="Helical" evidence="5">
    <location>
        <begin position="311"/>
        <end position="333"/>
    </location>
</feature>
<organism evidence="7">
    <name type="scientific">uncultured delta proteobacterium</name>
    <dbReference type="NCBI Taxonomy" id="34034"/>
    <lineage>
        <taxon>Bacteria</taxon>
        <taxon>Deltaproteobacteria</taxon>
        <taxon>environmental samples</taxon>
    </lineage>
</organism>
<dbReference type="EC" id="7.1.1.-" evidence="5"/>
<evidence type="ECO:0000256" key="3">
    <source>
        <dbReference type="ARBA" id="ARBA00022989"/>
    </source>
</evidence>
<evidence type="ECO:0000256" key="2">
    <source>
        <dbReference type="ARBA" id="ARBA00022692"/>
    </source>
</evidence>
<dbReference type="EMBL" id="FLUQ01000002">
    <property type="protein sequence ID" value="SBW04415.1"/>
    <property type="molecule type" value="Genomic_DNA"/>
</dbReference>
<dbReference type="GO" id="GO:0048038">
    <property type="term" value="F:quinone binding"/>
    <property type="evidence" value="ECO:0007669"/>
    <property type="project" value="UniProtKB-KW"/>
</dbReference>
<keyword evidence="2 5" id="KW-0812">Transmembrane</keyword>
<dbReference type="GO" id="GO:0003954">
    <property type="term" value="F:NADH dehydrogenase activity"/>
    <property type="evidence" value="ECO:0007669"/>
    <property type="project" value="TreeGrafter"/>
</dbReference>
<evidence type="ECO:0000256" key="6">
    <source>
        <dbReference type="RuleBase" id="RU000471"/>
    </source>
</evidence>
<reference evidence="7" key="1">
    <citation type="submission" date="2016-04" db="EMBL/GenBank/DDBJ databases">
        <authorList>
            <person name="Evans L.H."/>
            <person name="Alamgir A."/>
            <person name="Owens N."/>
            <person name="Weber N.D."/>
            <person name="Virtaneva K."/>
            <person name="Barbian K."/>
            <person name="Babar A."/>
            <person name="Rosenke K."/>
        </authorList>
    </citation>
    <scope>NUCLEOTIDE SEQUENCE</scope>
    <source>
        <strain evidence="7">86</strain>
    </source>
</reference>
<dbReference type="AlphaFoldDB" id="A0A212JYT2"/>
<dbReference type="InterPro" id="IPR018086">
    <property type="entry name" value="NADH_UbQ_OxRdtase_su1_CS"/>
</dbReference>
<evidence type="ECO:0000313" key="7">
    <source>
        <dbReference type="EMBL" id="SBW04415.1"/>
    </source>
</evidence>
<dbReference type="PROSITE" id="PS00668">
    <property type="entry name" value="COMPLEX1_ND1_2"/>
    <property type="match status" value="1"/>
</dbReference>
<keyword evidence="5" id="KW-1003">Cell membrane</keyword>
<evidence type="ECO:0000256" key="4">
    <source>
        <dbReference type="ARBA" id="ARBA00023136"/>
    </source>
</evidence>
<gene>
    <name evidence="5 7" type="primary">nuoH</name>
    <name evidence="7" type="ORF">KL86DPRO_20312</name>
</gene>
<dbReference type="GO" id="GO:0009060">
    <property type="term" value="P:aerobic respiration"/>
    <property type="evidence" value="ECO:0007669"/>
    <property type="project" value="TreeGrafter"/>
</dbReference>
<accession>A0A212JYT2</accession>
<evidence type="ECO:0000256" key="1">
    <source>
        <dbReference type="ARBA" id="ARBA00004141"/>
    </source>
</evidence>
<feature type="transmembrane region" description="Helical" evidence="5">
    <location>
        <begin position="279"/>
        <end position="299"/>
    </location>
</feature>